<dbReference type="Proteomes" id="UP000013827">
    <property type="component" value="Unassembled WGS sequence"/>
</dbReference>
<feature type="compositionally biased region" description="Basic and acidic residues" evidence="1">
    <location>
        <begin position="176"/>
        <end position="191"/>
    </location>
</feature>
<dbReference type="PROSITE" id="PS50006">
    <property type="entry name" value="FHA_DOMAIN"/>
    <property type="match status" value="1"/>
</dbReference>
<evidence type="ECO:0000313" key="3">
    <source>
        <dbReference type="EnsemblProtists" id="EOD24037"/>
    </source>
</evidence>
<dbReference type="PaxDb" id="2903-EOD24037"/>
<feature type="compositionally biased region" description="Low complexity" evidence="1">
    <location>
        <begin position="151"/>
        <end position="175"/>
    </location>
</feature>
<feature type="compositionally biased region" description="Acidic residues" evidence="1">
    <location>
        <begin position="262"/>
        <end position="272"/>
    </location>
</feature>
<sequence>MDPLERHTLTVYLPGKESVHSLRCDASLTVGRRPSSGIVLEDARVSADHLRFTANHELYITDSSSNGTFHNGKRLPKGEPRALQPGDLISLIMPVKRPPPELSEEKRAALVCAFRYTAAVAEEDGPAPAPAAPPAAAAAMQAPPAASPAAAAAVPVPAPEARTPAAAGPKPAEAASEWRPKKRDEPKRKESALVSAGRLAGGKEAGGRAKGAAAPREPAAAKAGAAEGQSAASLPARRPPLPPSRPPNHGSAADDVAAEKPDADDEFGFDEEEVRRGSSGACTSTTLADVFSFMRG</sequence>
<evidence type="ECO:0000313" key="4">
    <source>
        <dbReference type="Proteomes" id="UP000013827"/>
    </source>
</evidence>
<accession>A0A0D3JKK2</accession>
<feature type="compositionally biased region" description="Pro residues" evidence="1">
    <location>
        <begin position="237"/>
        <end position="246"/>
    </location>
</feature>
<dbReference type="Gene3D" id="2.60.200.20">
    <property type="match status" value="1"/>
</dbReference>
<dbReference type="InterPro" id="IPR008984">
    <property type="entry name" value="SMAD_FHA_dom_sf"/>
</dbReference>
<organism evidence="3 4">
    <name type="scientific">Emiliania huxleyi (strain CCMP1516)</name>
    <dbReference type="NCBI Taxonomy" id="280463"/>
    <lineage>
        <taxon>Eukaryota</taxon>
        <taxon>Haptista</taxon>
        <taxon>Haptophyta</taxon>
        <taxon>Prymnesiophyceae</taxon>
        <taxon>Isochrysidales</taxon>
        <taxon>Noelaerhabdaceae</taxon>
        <taxon>Emiliania</taxon>
    </lineage>
</organism>
<dbReference type="AlphaFoldDB" id="A0A0D3JKK2"/>
<dbReference type="KEGG" id="ehx:EMIHUDRAFT_463627"/>
<dbReference type="Pfam" id="PF00498">
    <property type="entry name" value="FHA"/>
    <property type="match status" value="1"/>
</dbReference>
<protein>
    <recommendedName>
        <fullName evidence="2">FHA domain-containing protein</fullName>
    </recommendedName>
</protein>
<reference evidence="4" key="1">
    <citation type="journal article" date="2013" name="Nature">
        <title>Pan genome of the phytoplankton Emiliania underpins its global distribution.</title>
        <authorList>
            <person name="Read B.A."/>
            <person name="Kegel J."/>
            <person name="Klute M.J."/>
            <person name="Kuo A."/>
            <person name="Lefebvre S.C."/>
            <person name="Maumus F."/>
            <person name="Mayer C."/>
            <person name="Miller J."/>
            <person name="Monier A."/>
            <person name="Salamov A."/>
            <person name="Young J."/>
            <person name="Aguilar M."/>
            <person name="Claverie J.M."/>
            <person name="Frickenhaus S."/>
            <person name="Gonzalez K."/>
            <person name="Herman E.K."/>
            <person name="Lin Y.C."/>
            <person name="Napier J."/>
            <person name="Ogata H."/>
            <person name="Sarno A.F."/>
            <person name="Shmutz J."/>
            <person name="Schroeder D."/>
            <person name="de Vargas C."/>
            <person name="Verret F."/>
            <person name="von Dassow P."/>
            <person name="Valentin K."/>
            <person name="Van de Peer Y."/>
            <person name="Wheeler G."/>
            <person name="Dacks J.B."/>
            <person name="Delwiche C.F."/>
            <person name="Dyhrman S.T."/>
            <person name="Glockner G."/>
            <person name="John U."/>
            <person name="Richards T."/>
            <person name="Worden A.Z."/>
            <person name="Zhang X."/>
            <person name="Grigoriev I.V."/>
            <person name="Allen A.E."/>
            <person name="Bidle K."/>
            <person name="Borodovsky M."/>
            <person name="Bowler C."/>
            <person name="Brownlee C."/>
            <person name="Cock J.M."/>
            <person name="Elias M."/>
            <person name="Gladyshev V.N."/>
            <person name="Groth M."/>
            <person name="Guda C."/>
            <person name="Hadaegh A."/>
            <person name="Iglesias-Rodriguez M.D."/>
            <person name="Jenkins J."/>
            <person name="Jones B.M."/>
            <person name="Lawson T."/>
            <person name="Leese F."/>
            <person name="Lindquist E."/>
            <person name="Lobanov A."/>
            <person name="Lomsadze A."/>
            <person name="Malik S.B."/>
            <person name="Marsh M.E."/>
            <person name="Mackinder L."/>
            <person name="Mock T."/>
            <person name="Mueller-Roeber B."/>
            <person name="Pagarete A."/>
            <person name="Parker M."/>
            <person name="Probert I."/>
            <person name="Quesneville H."/>
            <person name="Raines C."/>
            <person name="Rensing S.A."/>
            <person name="Riano-Pachon D.M."/>
            <person name="Richier S."/>
            <person name="Rokitta S."/>
            <person name="Shiraiwa Y."/>
            <person name="Soanes D.M."/>
            <person name="van der Giezen M."/>
            <person name="Wahlund T.M."/>
            <person name="Williams B."/>
            <person name="Wilson W."/>
            <person name="Wolfe G."/>
            <person name="Wurch L.L."/>
        </authorList>
    </citation>
    <scope>NUCLEOTIDE SEQUENCE</scope>
</reference>
<keyword evidence="4" id="KW-1185">Reference proteome</keyword>
<dbReference type="SMART" id="SM00240">
    <property type="entry name" value="FHA"/>
    <property type="match status" value="1"/>
</dbReference>
<dbReference type="InterPro" id="IPR000253">
    <property type="entry name" value="FHA_dom"/>
</dbReference>
<dbReference type="OMA" id="PHTHIDP"/>
<dbReference type="GeneID" id="17269583"/>
<proteinExistence type="predicted"/>
<feature type="compositionally biased region" description="Low complexity" evidence="1">
    <location>
        <begin position="210"/>
        <end position="236"/>
    </location>
</feature>
<dbReference type="HOGENOM" id="CLU_941441_0_0_1"/>
<dbReference type="SUPFAM" id="SSF49879">
    <property type="entry name" value="SMAD/FHA domain"/>
    <property type="match status" value="1"/>
</dbReference>
<name>A0A0D3JKK2_EMIH1</name>
<reference evidence="3" key="2">
    <citation type="submission" date="2024-10" db="UniProtKB">
        <authorList>
            <consortium name="EnsemblProtists"/>
        </authorList>
    </citation>
    <scope>IDENTIFICATION</scope>
</reference>
<feature type="region of interest" description="Disordered" evidence="1">
    <location>
        <begin position="151"/>
        <end position="282"/>
    </location>
</feature>
<evidence type="ECO:0000259" key="2">
    <source>
        <dbReference type="PROSITE" id="PS50006"/>
    </source>
</evidence>
<feature type="domain" description="FHA" evidence="2">
    <location>
        <begin position="28"/>
        <end position="75"/>
    </location>
</feature>
<dbReference type="EnsemblProtists" id="EOD24037">
    <property type="protein sequence ID" value="EOD24037"/>
    <property type="gene ID" value="EMIHUDRAFT_463627"/>
</dbReference>
<evidence type="ECO:0000256" key="1">
    <source>
        <dbReference type="SAM" id="MobiDB-lite"/>
    </source>
</evidence>
<dbReference type="RefSeq" id="XP_005776466.1">
    <property type="nucleotide sequence ID" value="XM_005776409.1"/>
</dbReference>